<sequence length="130" mass="14285">MSPESSTESYSAFAHLGLRENPGKNLNQVTCPDRESNPGLLVSQPDALTVTPQSISGLDHSVAAVTRHLKAQELVIYCKKLIFSYHIAVFENMNKLPCTAALYVKPSTELYATPEPHNLRCCHPLPTPLL</sequence>
<name>A0ABQ8TW02_PERAM</name>
<reference evidence="1 2" key="1">
    <citation type="journal article" date="2022" name="Allergy">
        <title>Genome assembly and annotation of Periplaneta americana reveal a comprehensive cockroach allergen profile.</title>
        <authorList>
            <person name="Wang L."/>
            <person name="Xiong Q."/>
            <person name="Saelim N."/>
            <person name="Wang L."/>
            <person name="Nong W."/>
            <person name="Wan A.T."/>
            <person name="Shi M."/>
            <person name="Liu X."/>
            <person name="Cao Q."/>
            <person name="Hui J.H.L."/>
            <person name="Sookrung N."/>
            <person name="Leung T.F."/>
            <person name="Tungtrongchitr A."/>
            <person name="Tsui S.K.W."/>
        </authorList>
    </citation>
    <scope>NUCLEOTIDE SEQUENCE [LARGE SCALE GENOMIC DNA]</scope>
    <source>
        <strain evidence="1">PWHHKU_190912</strain>
    </source>
</reference>
<dbReference type="Proteomes" id="UP001148838">
    <property type="component" value="Unassembled WGS sequence"/>
</dbReference>
<accession>A0ABQ8TW02</accession>
<proteinExistence type="predicted"/>
<organism evidence="1 2">
    <name type="scientific">Periplaneta americana</name>
    <name type="common">American cockroach</name>
    <name type="synonym">Blatta americana</name>
    <dbReference type="NCBI Taxonomy" id="6978"/>
    <lineage>
        <taxon>Eukaryota</taxon>
        <taxon>Metazoa</taxon>
        <taxon>Ecdysozoa</taxon>
        <taxon>Arthropoda</taxon>
        <taxon>Hexapoda</taxon>
        <taxon>Insecta</taxon>
        <taxon>Pterygota</taxon>
        <taxon>Neoptera</taxon>
        <taxon>Polyneoptera</taxon>
        <taxon>Dictyoptera</taxon>
        <taxon>Blattodea</taxon>
        <taxon>Blattoidea</taxon>
        <taxon>Blattidae</taxon>
        <taxon>Blattinae</taxon>
        <taxon>Periplaneta</taxon>
    </lineage>
</organism>
<dbReference type="EMBL" id="JAJSOF020000003">
    <property type="protein sequence ID" value="KAJ4450031.1"/>
    <property type="molecule type" value="Genomic_DNA"/>
</dbReference>
<evidence type="ECO:0000313" key="2">
    <source>
        <dbReference type="Proteomes" id="UP001148838"/>
    </source>
</evidence>
<gene>
    <name evidence="1" type="ORF">ANN_01438</name>
</gene>
<evidence type="ECO:0000313" key="1">
    <source>
        <dbReference type="EMBL" id="KAJ4450031.1"/>
    </source>
</evidence>
<comment type="caution">
    <text evidence="1">The sequence shown here is derived from an EMBL/GenBank/DDBJ whole genome shotgun (WGS) entry which is preliminary data.</text>
</comment>
<protein>
    <submittedName>
        <fullName evidence="1">Uncharacterized protein</fullName>
    </submittedName>
</protein>
<keyword evidence="2" id="KW-1185">Reference proteome</keyword>